<gene>
    <name evidence="1" type="ORF">MMUR_00680</name>
</gene>
<accession>A0A7I9WDX3</accession>
<sequence>MTAAPARCTRTARPRFRLGSRAGGLDRATLHSQLARRCVLLHVSRKPDGSRQLNEIALLERDDGTGTCRVRTAWHAEHGRVEGFAELRRRLDGAA</sequence>
<dbReference type="Proteomes" id="UP000465241">
    <property type="component" value="Unassembled WGS sequence"/>
</dbReference>
<evidence type="ECO:0000313" key="2">
    <source>
        <dbReference type="Proteomes" id="UP000465241"/>
    </source>
</evidence>
<dbReference type="AlphaFoldDB" id="A0A7I9WDX3"/>
<organism evidence="1 2">
    <name type="scientific">Mycolicibacterium murale</name>
    <dbReference type="NCBI Taxonomy" id="182220"/>
    <lineage>
        <taxon>Bacteria</taxon>
        <taxon>Bacillati</taxon>
        <taxon>Actinomycetota</taxon>
        <taxon>Actinomycetes</taxon>
        <taxon>Mycobacteriales</taxon>
        <taxon>Mycobacteriaceae</taxon>
        <taxon>Mycolicibacterium</taxon>
    </lineage>
</organism>
<reference evidence="1 2" key="1">
    <citation type="journal article" date="2019" name="Emerg. Microbes Infect.">
        <title>Comprehensive subspecies identification of 175 nontuberculous mycobacteria species based on 7547 genomic profiles.</title>
        <authorList>
            <person name="Matsumoto Y."/>
            <person name="Kinjo T."/>
            <person name="Motooka D."/>
            <person name="Nabeya D."/>
            <person name="Jung N."/>
            <person name="Uechi K."/>
            <person name="Horii T."/>
            <person name="Iida T."/>
            <person name="Fujita J."/>
            <person name="Nakamura S."/>
        </authorList>
    </citation>
    <scope>NUCLEOTIDE SEQUENCE [LARGE SCALE GENOMIC DNA]</scope>
    <source>
        <strain evidence="1 2">JCM 13392</strain>
    </source>
</reference>
<comment type="caution">
    <text evidence="1">The sequence shown here is derived from an EMBL/GenBank/DDBJ whole genome shotgun (WGS) entry which is preliminary data.</text>
</comment>
<protein>
    <submittedName>
        <fullName evidence="1">Uncharacterized protein</fullName>
    </submittedName>
</protein>
<evidence type="ECO:0000313" key="1">
    <source>
        <dbReference type="EMBL" id="GFG55932.1"/>
    </source>
</evidence>
<name>A0A7I9WDX3_9MYCO</name>
<keyword evidence="2" id="KW-1185">Reference proteome</keyword>
<dbReference type="EMBL" id="BLKT01000003">
    <property type="protein sequence ID" value="GFG55932.1"/>
    <property type="molecule type" value="Genomic_DNA"/>
</dbReference>
<proteinExistence type="predicted"/>